<dbReference type="Proteomes" id="UP001732700">
    <property type="component" value="Chromosome 7A"/>
</dbReference>
<name>A0ACD5ZUD2_AVESA</name>
<reference evidence="1" key="2">
    <citation type="submission" date="2025-09" db="UniProtKB">
        <authorList>
            <consortium name="EnsemblPlants"/>
        </authorList>
    </citation>
    <scope>IDENTIFICATION</scope>
</reference>
<evidence type="ECO:0000313" key="2">
    <source>
        <dbReference type="Proteomes" id="UP001732700"/>
    </source>
</evidence>
<evidence type="ECO:0000313" key="1">
    <source>
        <dbReference type="EnsemblPlants" id="AVESA.00010b.r2.7AG1226910.1.CDS.1"/>
    </source>
</evidence>
<proteinExistence type="predicted"/>
<sequence>MGEATATTKASLTELRASLDLLHGRVAVIDTTQQSLVAQLGLIAGAVQEGAKIHADAARQLAALGNRLGLTSQAMERLRVRSPSQEEDDSDPADCVVVGKGTLRPTHVGWTGNTTGASSAAAATDLGADREVSPLGEVTITRGDEIMGGGGHGGAGGGRQHYGGDPTTKHQLKMSFTWFDGDQPRIWKDKCLDYFRLFNVHPSLWLVSSTLHMDGNAALWLKAYRLRHEVNSWPVLMTAVEEKFGADDHRKFMKQMLALKQRGTVEEYQAQFEELSYQIAIQNPNYDEQFYVSQFIRGLKSEIRAVVESQVPETVERAILLALVQQEALAEAKPWAQRQHQPRLDQNAPRVDVARPALKLGTGDFWKDRQLRDFRRANGLFFKCGDKYDPTHQCAKKQVAELNAMT</sequence>
<organism evidence="1 2">
    <name type="scientific">Avena sativa</name>
    <name type="common">Oat</name>
    <dbReference type="NCBI Taxonomy" id="4498"/>
    <lineage>
        <taxon>Eukaryota</taxon>
        <taxon>Viridiplantae</taxon>
        <taxon>Streptophyta</taxon>
        <taxon>Embryophyta</taxon>
        <taxon>Tracheophyta</taxon>
        <taxon>Spermatophyta</taxon>
        <taxon>Magnoliopsida</taxon>
        <taxon>Liliopsida</taxon>
        <taxon>Poales</taxon>
        <taxon>Poaceae</taxon>
        <taxon>BOP clade</taxon>
        <taxon>Pooideae</taxon>
        <taxon>Poodae</taxon>
        <taxon>Poeae</taxon>
        <taxon>Poeae Chloroplast Group 1 (Aveneae type)</taxon>
        <taxon>Aveninae</taxon>
        <taxon>Avena</taxon>
    </lineage>
</organism>
<accession>A0ACD5ZUD2</accession>
<keyword evidence="2" id="KW-1185">Reference proteome</keyword>
<protein>
    <submittedName>
        <fullName evidence="1">Uncharacterized protein</fullName>
    </submittedName>
</protein>
<dbReference type="EnsemblPlants" id="AVESA.00010b.r2.7AG1226910.1">
    <property type="protein sequence ID" value="AVESA.00010b.r2.7AG1226910.1.CDS.1"/>
    <property type="gene ID" value="AVESA.00010b.r2.7AG1226910"/>
</dbReference>
<reference evidence="1" key="1">
    <citation type="submission" date="2021-05" db="EMBL/GenBank/DDBJ databases">
        <authorList>
            <person name="Scholz U."/>
            <person name="Mascher M."/>
            <person name="Fiebig A."/>
        </authorList>
    </citation>
    <scope>NUCLEOTIDE SEQUENCE [LARGE SCALE GENOMIC DNA]</scope>
</reference>